<dbReference type="Gene3D" id="3.90.1600.10">
    <property type="entry name" value="Palm domain of DNA polymerase"/>
    <property type="match status" value="1"/>
</dbReference>
<dbReference type="Proteomes" id="UP001614216">
    <property type="component" value="Unassembled WGS sequence"/>
</dbReference>
<dbReference type="InterPro" id="IPR043502">
    <property type="entry name" value="DNA/RNA_pol_sf"/>
</dbReference>
<evidence type="ECO:0000313" key="1">
    <source>
        <dbReference type="EMBL" id="MFI7844620.1"/>
    </source>
</evidence>
<comment type="caution">
    <text evidence="1">The sequence shown here is derived from an EMBL/GenBank/DDBJ whole genome shotgun (WGS) entry which is preliminary data.</text>
</comment>
<organism evidence="1 2">
    <name type="scientific">Dorea amylophila</name>
    <dbReference type="NCBI Taxonomy" id="2981789"/>
    <lineage>
        <taxon>Bacteria</taxon>
        <taxon>Bacillati</taxon>
        <taxon>Bacillota</taxon>
        <taxon>Clostridia</taxon>
        <taxon>Lachnospirales</taxon>
        <taxon>Lachnospiraceae</taxon>
        <taxon>Dorea</taxon>
    </lineage>
</organism>
<keyword evidence="2" id="KW-1185">Reference proteome</keyword>
<proteinExistence type="predicted"/>
<sequence length="657" mass="74555">MVEGTYIFDCEVFAYDWLFDFKDVVTGEHISIWNDNDAVIAFMERDPFLGGFNNKHYDNFILKAVMCGFTPEEVKKVNDLIIQEELSGWDIPSLKEYRVFFDSFDLRDDCQDGISLKAIEAHLGIPIEETGVDFNIDRPLTESERRRTEYYCRYDVDATEILWKLRQGYLDNKVAVGAKRGLTDRKAMYMTNAKLTSVYLQAEKPEKPWTDERNYQYPDKLLRQYIPQEIFDFFDRLHDPNVPDIDLFGGYDQYGRKIKGASIEFRIGDCVCTIAYGGIHGAIPNYVEVATENRSIRNKDVGSYYPHLMTVPLSAGQQYGFCSRNIPSPQIFVDMLEERMKAKKAGDKKTANALKLVANTSYGAMLNGKNGISYNDLYDPLMGRSVCITGQLLLLELSMHLVAECPTLKIIQLNTDGIMVSFDKSDEAKWQEITQEWQDRTGFELEEDFIQKIVQRDVNNYVEVPVGDGKPKVKGGNLVRGILTNANIDFTTMGLPAWDNMSGGAWNINNNACIVATAMKEYFVNGTLPEETIAASNNILDFQVIAKVGGKYSGCYQLIGGEKVPVQKVNRVYACKNKGYGKIYKTHATTGKDAKVPSLPDHCIVDNNNELSIDVVDREWYVKLAKEQIRKFLGVKAPRKNTRKINSLKKKSLALFN</sequence>
<name>A0ABW8AWA3_9FIRM</name>
<evidence type="ECO:0000313" key="2">
    <source>
        <dbReference type="Proteomes" id="UP001614216"/>
    </source>
</evidence>
<accession>A0ABW8AWA3</accession>
<dbReference type="SUPFAM" id="SSF56672">
    <property type="entry name" value="DNA/RNA polymerases"/>
    <property type="match status" value="1"/>
</dbReference>
<protein>
    <submittedName>
        <fullName evidence="1">DNA polymerase elongation subunit (Family B)</fullName>
    </submittedName>
</protein>
<dbReference type="InterPro" id="IPR023211">
    <property type="entry name" value="DNA_pol_palm_dom_sf"/>
</dbReference>
<dbReference type="RefSeq" id="WP_396569151.1">
    <property type="nucleotide sequence ID" value="NZ_JBITRD010000002.1"/>
</dbReference>
<gene>
    <name evidence="1" type="ORF">ACIF0M_03555</name>
</gene>
<reference evidence="1 2" key="1">
    <citation type="submission" date="2024-08" db="EMBL/GenBank/DDBJ databases">
        <authorList>
            <person name="Vancuren S.J."/>
            <person name="Allen-Vercoe E."/>
        </authorList>
    </citation>
    <scope>NUCLEOTIDE SEQUENCE [LARGE SCALE GENOMIC DNA]</scope>
    <source>
        <strain evidence="1 2">16-6-I_42_FAA</strain>
    </source>
</reference>
<dbReference type="EMBL" id="JBITRD010000002">
    <property type="protein sequence ID" value="MFI7844620.1"/>
    <property type="molecule type" value="Genomic_DNA"/>
</dbReference>